<name>M7SQB6_EUTLA</name>
<dbReference type="InterPro" id="IPR017972">
    <property type="entry name" value="Cyt_P450_CS"/>
</dbReference>
<evidence type="ECO:0000256" key="7">
    <source>
        <dbReference type="PIRSR" id="PIRSR602403-1"/>
    </source>
</evidence>
<keyword evidence="6 8" id="KW-0503">Monooxygenase</keyword>
<dbReference type="PANTHER" id="PTHR46206">
    <property type="entry name" value="CYTOCHROME P450"/>
    <property type="match status" value="1"/>
</dbReference>
<dbReference type="Pfam" id="PF00067">
    <property type="entry name" value="p450"/>
    <property type="match status" value="1"/>
</dbReference>
<feature type="binding site" description="axial binding residue" evidence="7">
    <location>
        <position position="338"/>
    </location>
    <ligand>
        <name>heme</name>
        <dbReference type="ChEBI" id="CHEBI:30413"/>
    </ligand>
    <ligandPart>
        <name>Fe</name>
        <dbReference type="ChEBI" id="CHEBI:18248"/>
    </ligandPart>
</feature>
<protein>
    <submittedName>
        <fullName evidence="9">Putative ent-kaurene oxidase protein</fullName>
    </submittedName>
</protein>
<evidence type="ECO:0000256" key="4">
    <source>
        <dbReference type="ARBA" id="ARBA00023002"/>
    </source>
</evidence>
<evidence type="ECO:0000256" key="8">
    <source>
        <dbReference type="RuleBase" id="RU000461"/>
    </source>
</evidence>
<comment type="similarity">
    <text evidence="2 8">Belongs to the cytochrome P450 family.</text>
</comment>
<dbReference type="PANTHER" id="PTHR46206:SF7">
    <property type="entry name" value="P450, PUTATIVE (EUROFUNG)-RELATED"/>
    <property type="match status" value="1"/>
</dbReference>
<dbReference type="AlphaFoldDB" id="M7SQB6"/>
<reference evidence="10" key="1">
    <citation type="journal article" date="2013" name="Genome Announc.">
        <title>Draft genome sequence of the grapevine dieback fungus Eutypa lata UCR-EL1.</title>
        <authorList>
            <person name="Blanco-Ulate B."/>
            <person name="Rolshausen P.E."/>
            <person name="Cantu D."/>
        </authorList>
    </citation>
    <scope>NUCLEOTIDE SEQUENCE [LARGE SCALE GENOMIC DNA]</scope>
    <source>
        <strain evidence="10">UCR-EL1</strain>
    </source>
</reference>
<dbReference type="EMBL" id="KB706608">
    <property type="protein sequence ID" value="EMR66653.1"/>
    <property type="molecule type" value="Genomic_DNA"/>
</dbReference>
<dbReference type="InterPro" id="IPR002403">
    <property type="entry name" value="Cyt_P450_E_grp-IV"/>
</dbReference>
<sequence>MTVVVNHTVKADLIRALPRLTDRLTEEVDRTVKSELPPCDEWTAVKITEPLLNIVTIVSGLIFLGPDLSRKPEYIRAAVDYTIDITAAVGRLKEWPWWMRPIMSRIIPEVVRLRGYRQEMQMFLEPVIAERRQLKVAGEPLPDDTLQWLLNRAEAAGITDVADITHMQLLLTMAAIHTTTLTATRILYDLAAHPEAVEAIRDEVRGVLNDNGGVMTTKALFDMKLTDSVMRESQRLNPPFSDGFRRYTLKPITLKDGTFIPAHSYIEAANTPALQDPNHYPNPELTPTAYIQTFDPYRFYKLRTTDAPDPIGYRNREQYQFVSVTKENMSFGFGRHACPGRFFAANEIKLILARMLLDYDIKMPEGVETPYKNLSIGVVNATDVTKEILLRKVRC</sequence>
<dbReference type="GO" id="GO:0004497">
    <property type="term" value="F:monooxygenase activity"/>
    <property type="evidence" value="ECO:0007669"/>
    <property type="project" value="UniProtKB-KW"/>
</dbReference>
<keyword evidence="4 8" id="KW-0560">Oxidoreductase</keyword>
<dbReference type="Proteomes" id="UP000012174">
    <property type="component" value="Unassembled WGS sequence"/>
</dbReference>
<comment type="cofactor">
    <cofactor evidence="1 7">
        <name>heme</name>
        <dbReference type="ChEBI" id="CHEBI:30413"/>
    </cofactor>
</comment>
<evidence type="ECO:0000256" key="6">
    <source>
        <dbReference type="ARBA" id="ARBA00023033"/>
    </source>
</evidence>
<keyword evidence="3 7" id="KW-0479">Metal-binding</keyword>
<dbReference type="OrthoDB" id="1844152at2759"/>
<dbReference type="PRINTS" id="PR00465">
    <property type="entry name" value="EP450IV"/>
</dbReference>
<dbReference type="GO" id="GO:0005506">
    <property type="term" value="F:iron ion binding"/>
    <property type="evidence" value="ECO:0007669"/>
    <property type="project" value="InterPro"/>
</dbReference>
<dbReference type="OMA" id="IEEEGCT"/>
<evidence type="ECO:0000313" key="9">
    <source>
        <dbReference type="EMBL" id="EMR66653.1"/>
    </source>
</evidence>
<dbReference type="eggNOG" id="KOG0159">
    <property type="taxonomic scope" value="Eukaryota"/>
</dbReference>
<dbReference type="PROSITE" id="PS00086">
    <property type="entry name" value="CYTOCHROME_P450"/>
    <property type="match status" value="1"/>
</dbReference>
<keyword evidence="10" id="KW-1185">Reference proteome</keyword>
<evidence type="ECO:0000256" key="1">
    <source>
        <dbReference type="ARBA" id="ARBA00001971"/>
    </source>
</evidence>
<dbReference type="Gene3D" id="1.10.630.10">
    <property type="entry name" value="Cytochrome P450"/>
    <property type="match status" value="1"/>
</dbReference>
<dbReference type="SUPFAM" id="SSF48264">
    <property type="entry name" value="Cytochrome P450"/>
    <property type="match status" value="1"/>
</dbReference>
<dbReference type="KEGG" id="ela:UCREL1_6364"/>
<gene>
    <name evidence="9" type="ORF">UCREL1_6364</name>
</gene>
<dbReference type="PRINTS" id="PR00385">
    <property type="entry name" value="P450"/>
</dbReference>
<dbReference type="GO" id="GO:0016705">
    <property type="term" value="F:oxidoreductase activity, acting on paired donors, with incorporation or reduction of molecular oxygen"/>
    <property type="evidence" value="ECO:0007669"/>
    <property type="project" value="InterPro"/>
</dbReference>
<accession>M7SQB6</accession>
<dbReference type="InterPro" id="IPR001128">
    <property type="entry name" value="Cyt_P450"/>
</dbReference>
<evidence type="ECO:0000313" key="10">
    <source>
        <dbReference type="Proteomes" id="UP000012174"/>
    </source>
</evidence>
<dbReference type="HOGENOM" id="CLU_022195_1_0_1"/>
<keyword evidence="5 7" id="KW-0408">Iron</keyword>
<dbReference type="InterPro" id="IPR036396">
    <property type="entry name" value="Cyt_P450_sf"/>
</dbReference>
<keyword evidence="7 8" id="KW-0349">Heme</keyword>
<evidence type="ECO:0000256" key="5">
    <source>
        <dbReference type="ARBA" id="ARBA00023004"/>
    </source>
</evidence>
<organism evidence="9 10">
    <name type="scientific">Eutypa lata (strain UCR-EL1)</name>
    <name type="common">Grapevine dieback disease fungus</name>
    <name type="synonym">Eutypa armeniacae</name>
    <dbReference type="NCBI Taxonomy" id="1287681"/>
    <lineage>
        <taxon>Eukaryota</taxon>
        <taxon>Fungi</taxon>
        <taxon>Dikarya</taxon>
        <taxon>Ascomycota</taxon>
        <taxon>Pezizomycotina</taxon>
        <taxon>Sordariomycetes</taxon>
        <taxon>Xylariomycetidae</taxon>
        <taxon>Xylariales</taxon>
        <taxon>Diatrypaceae</taxon>
        <taxon>Eutypa</taxon>
    </lineage>
</organism>
<dbReference type="GO" id="GO:0020037">
    <property type="term" value="F:heme binding"/>
    <property type="evidence" value="ECO:0007669"/>
    <property type="project" value="InterPro"/>
</dbReference>
<evidence type="ECO:0000256" key="3">
    <source>
        <dbReference type="ARBA" id="ARBA00022723"/>
    </source>
</evidence>
<dbReference type="CDD" id="cd11041">
    <property type="entry name" value="CYP503A1-like"/>
    <property type="match status" value="1"/>
</dbReference>
<proteinExistence type="inferred from homology"/>
<evidence type="ECO:0000256" key="2">
    <source>
        <dbReference type="ARBA" id="ARBA00010617"/>
    </source>
</evidence>